<gene>
    <name evidence="1" type="ORF">A2537_01070</name>
</gene>
<accession>A0A1F6P1M6</accession>
<protein>
    <submittedName>
        <fullName evidence="1">Uncharacterized protein</fullName>
    </submittedName>
</protein>
<dbReference type="AlphaFoldDB" id="A0A1F6P1M6"/>
<evidence type="ECO:0000313" key="1">
    <source>
        <dbReference type="EMBL" id="OGH89998.1"/>
    </source>
</evidence>
<dbReference type="EMBL" id="MFRC01000013">
    <property type="protein sequence ID" value="OGH89998.1"/>
    <property type="molecule type" value="Genomic_DNA"/>
</dbReference>
<sequence length="504" mass="57190">MHISNDNFEQKLAKLQEAVYKRKPVFKDLLLSFGDKTVDLYLRDIIDDKKSYINTERQNEFLLTFKKFVVGQYGEERAISACEQLQKNFIVSTSDHTGPLSPPDFINSHLALANVYADFKYNFKELIVLACSNITLHNPTFPRGGALTLNDGSLVETSRIPFVSKSMVGHTLYGFRTGAIIILDKINDFIKQTKIKDEQISRKIKTLLTEISDGFTGEDFYYNFVKLINNRLWKKMYQNNVDNCPDLMYLEQESLVSSLLIENHLFKKTIIHELIFNPSSEILIKDLFDGIEGAFDSKNNLGTYLFWAIPPGSKYKIGLNRINDKLVSKDGLFSIGLNEEDVAKALEQKILIPSALVDFALLNFYYGLKCFGGTSQINYTTEMKKGIMQFADSKGDSETKKISESVPTNLLNCDLYLSIMDCGDEILPATGFDLAVYLDNLAFEKIGLLTKEINLTTAISPALPEYYDALYSKDELDEELTCIDNKIILKNLYLNKKIKSIISI</sequence>
<organism evidence="1 2">
    <name type="scientific">Candidatus Magasanikbacteria bacterium RIFOXYD2_FULL_36_9</name>
    <dbReference type="NCBI Taxonomy" id="1798707"/>
    <lineage>
        <taxon>Bacteria</taxon>
        <taxon>Candidatus Magasanikiibacteriota</taxon>
    </lineage>
</organism>
<proteinExistence type="predicted"/>
<name>A0A1F6P1M6_9BACT</name>
<comment type="caution">
    <text evidence="1">The sequence shown here is derived from an EMBL/GenBank/DDBJ whole genome shotgun (WGS) entry which is preliminary data.</text>
</comment>
<evidence type="ECO:0000313" key="2">
    <source>
        <dbReference type="Proteomes" id="UP000178490"/>
    </source>
</evidence>
<dbReference type="Proteomes" id="UP000178490">
    <property type="component" value="Unassembled WGS sequence"/>
</dbReference>
<reference evidence="1 2" key="1">
    <citation type="journal article" date="2016" name="Nat. Commun.">
        <title>Thousands of microbial genomes shed light on interconnected biogeochemical processes in an aquifer system.</title>
        <authorList>
            <person name="Anantharaman K."/>
            <person name="Brown C.T."/>
            <person name="Hug L.A."/>
            <person name="Sharon I."/>
            <person name="Castelle C.J."/>
            <person name="Probst A.J."/>
            <person name="Thomas B.C."/>
            <person name="Singh A."/>
            <person name="Wilkins M.J."/>
            <person name="Karaoz U."/>
            <person name="Brodie E.L."/>
            <person name="Williams K.H."/>
            <person name="Hubbard S.S."/>
            <person name="Banfield J.F."/>
        </authorList>
    </citation>
    <scope>NUCLEOTIDE SEQUENCE [LARGE SCALE GENOMIC DNA]</scope>
</reference>